<keyword evidence="3" id="KW-1185">Reference proteome</keyword>
<evidence type="ECO:0000313" key="3">
    <source>
        <dbReference type="Proteomes" id="UP001202827"/>
    </source>
</evidence>
<proteinExistence type="predicted"/>
<keyword evidence="1" id="KW-0472">Membrane</keyword>
<reference evidence="2 3" key="1">
    <citation type="submission" date="2022-04" db="EMBL/GenBank/DDBJ databases">
        <title>Rhizobium coralii sp. nov., isolated from coral Turbinaria peltata.</title>
        <authorList>
            <person name="Sun H."/>
        </authorList>
    </citation>
    <scope>NUCLEOTIDE SEQUENCE [LARGE SCALE GENOMIC DNA]</scope>
    <source>
        <strain evidence="2 3">NTR19</strain>
    </source>
</reference>
<keyword evidence="1" id="KW-1133">Transmembrane helix</keyword>
<accession>A0ABT0IM36</accession>
<comment type="caution">
    <text evidence="2">The sequence shown here is derived from an EMBL/GenBank/DDBJ whole genome shotgun (WGS) entry which is preliminary data.</text>
</comment>
<keyword evidence="1" id="KW-0812">Transmembrane</keyword>
<feature type="transmembrane region" description="Helical" evidence="1">
    <location>
        <begin position="28"/>
        <end position="53"/>
    </location>
</feature>
<dbReference type="EMBL" id="JALPRY010000004">
    <property type="protein sequence ID" value="MCK8778950.1"/>
    <property type="molecule type" value="Genomic_DNA"/>
</dbReference>
<name>A0ABT0IM36_9HYPH</name>
<dbReference type="RefSeq" id="WP_150132716.1">
    <property type="nucleotide sequence ID" value="NZ_JALPRY010000004.1"/>
</dbReference>
<dbReference type="Proteomes" id="UP001202827">
    <property type="component" value="Unassembled WGS sequence"/>
</dbReference>
<evidence type="ECO:0000313" key="2">
    <source>
        <dbReference type="EMBL" id="MCK8778950.1"/>
    </source>
</evidence>
<organism evidence="2 3">
    <name type="scientific">Neorhizobium turbinariae</name>
    <dbReference type="NCBI Taxonomy" id="2937795"/>
    <lineage>
        <taxon>Bacteria</taxon>
        <taxon>Pseudomonadati</taxon>
        <taxon>Pseudomonadota</taxon>
        <taxon>Alphaproteobacteria</taxon>
        <taxon>Hyphomicrobiales</taxon>
        <taxon>Rhizobiaceae</taxon>
        <taxon>Rhizobium/Agrobacterium group</taxon>
        <taxon>Neorhizobium</taxon>
    </lineage>
</organism>
<sequence length="151" mass="15981">MLTGLGPVLASFAAVDIATFTRKLKRNALLYSVALLFLLTAYVLAVAALAIYLGQTLGLPIALLSVAGGAFFLALILMIWASAANRAEERRKREAASANSSKALMMTAALSALPAVIKSKPLLLLSAAGGLGFLMMKTMGTKRRYEDPTDY</sequence>
<evidence type="ECO:0000256" key="1">
    <source>
        <dbReference type="SAM" id="Phobius"/>
    </source>
</evidence>
<gene>
    <name evidence="2" type="ORF">M0654_03030</name>
</gene>
<feature type="transmembrane region" description="Helical" evidence="1">
    <location>
        <begin position="59"/>
        <end position="80"/>
    </location>
</feature>
<protein>
    <recommendedName>
        <fullName evidence="4">Phage holin family protein</fullName>
    </recommendedName>
</protein>
<evidence type="ECO:0008006" key="4">
    <source>
        <dbReference type="Google" id="ProtNLM"/>
    </source>
</evidence>